<dbReference type="SUPFAM" id="SSF50249">
    <property type="entry name" value="Nucleic acid-binding proteins"/>
    <property type="match status" value="1"/>
</dbReference>
<reference evidence="1" key="1">
    <citation type="submission" date="2022-12" db="EMBL/GenBank/DDBJ databases">
        <authorList>
            <person name="Petersen C."/>
        </authorList>
    </citation>
    <scope>NUCLEOTIDE SEQUENCE</scope>
    <source>
        <strain evidence="1">IBT 15544</strain>
    </source>
</reference>
<dbReference type="GeneID" id="83184077"/>
<evidence type="ECO:0000313" key="1">
    <source>
        <dbReference type="EMBL" id="KAJ5190735.1"/>
    </source>
</evidence>
<dbReference type="OrthoDB" id="5378679at2759"/>
<dbReference type="RefSeq" id="XP_058303675.1">
    <property type="nucleotide sequence ID" value="XM_058456776.1"/>
</dbReference>
<dbReference type="InterPro" id="IPR012340">
    <property type="entry name" value="NA-bd_OB-fold"/>
</dbReference>
<sequence length="340" mass="38336">MPRKTIFLMGAPLPNHLDWDNDELFDKPMPPFQGPQTTEGSHPSTDQKFVKWRVLQPLEHEQPIDYPSWYFGPDDPNFLTTRHLESLDDASTPEEESILSQFYDHSFAVHEAPDASLSGPREDRTQESGLEDITQAATIVSPDRDISELSRPVRLPGPVSDLQDLPTAIYLQSITPQTTTVNLIVGIIAVHPPRRIVTRQWQKELDIIELVVGDETRTGFGVNFWLPADKRAKNQEIGRLGQSLATLRPQDIVLLRTVGLSTFQNRVYGQSLRGMTQVDLLHRWPVDATDAGGHRDDQPRRKLCRVREWVLRFVGTDTAGGAMSGMSEIQRGPRLPPDTQ</sequence>
<evidence type="ECO:0000313" key="2">
    <source>
        <dbReference type="Proteomes" id="UP001150904"/>
    </source>
</evidence>
<dbReference type="Proteomes" id="UP001150904">
    <property type="component" value="Unassembled WGS sequence"/>
</dbReference>
<gene>
    <name evidence="1" type="ORF">N7498_009720</name>
</gene>
<reference evidence="1" key="2">
    <citation type="journal article" date="2023" name="IMA Fungus">
        <title>Comparative genomic study of the Penicillium genus elucidates a diverse pangenome and 15 lateral gene transfer events.</title>
        <authorList>
            <person name="Petersen C."/>
            <person name="Sorensen T."/>
            <person name="Nielsen M.R."/>
            <person name="Sondergaard T.E."/>
            <person name="Sorensen J.L."/>
            <person name="Fitzpatrick D.A."/>
            <person name="Frisvad J.C."/>
            <person name="Nielsen K.L."/>
        </authorList>
    </citation>
    <scope>NUCLEOTIDE SEQUENCE</scope>
    <source>
        <strain evidence="1">IBT 15544</strain>
    </source>
</reference>
<comment type="caution">
    <text evidence="1">The sequence shown here is derived from an EMBL/GenBank/DDBJ whole genome shotgun (WGS) entry which is preliminary data.</text>
</comment>
<evidence type="ECO:0008006" key="3">
    <source>
        <dbReference type="Google" id="ProtNLM"/>
    </source>
</evidence>
<dbReference type="EMBL" id="JAPQKR010000016">
    <property type="protein sequence ID" value="KAJ5190735.1"/>
    <property type="molecule type" value="Genomic_DNA"/>
</dbReference>
<keyword evidence="2" id="KW-1185">Reference proteome</keyword>
<dbReference type="AlphaFoldDB" id="A0A9W9M666"/>
<organism evidence="1 2">
    <name type="scientific">Penicillium cinerascens</name>
    <dbReference type="NCBI Taxonomy" id="70096"/>
    <lineage>
        <taxon>Eukaryota</taxon>
        <taxon>Fungi</taxon>
        <taxon>Dikarya</taxon>
        <taxon>Ascomycota</taxon>
        <taxon>Pezizomycotina</taxon>
        <taxon>Eurotiomycetes</taxon>
        <taxon>Eurotiomycetidae</taxon>
        <taxon>Eurotiales</taxon>
        <taxon>Aspergillaceae</taxon>
        <taxon>Penicillium</taxon>
    </lineage>
</organism>
<accession>A0A9W9M666</accession>
<name>A0A9W9M666_9EURO</name>
<protein>
    <recommendedName>
        <fullName evidence="3">Nucleic acid-binding, OB-fold protein</fullName>
    </recommendedName>
</protein>
<proteinExistence type="predicted"/>